<evidence type="ECO:0000313" key="2">
    <source>
        <dbReference type="EMBL" id="AAR38991.1"/>
    </source>
</evidence>
<keyword evidence="1" id="KW-0472">Membrane</keyword>
<organism evidence="2 3">
    <name type="scientific">Nanoarchaeum equitans (strain Kin4-M)</name>
    <dbReference type="NCBI Taxonomy" id="228908"/>
    <lineage>
        <taxon>Archaea</taxon>
        <taxon>Nanobdellota</taxon>
        <taxon>Candidatus Nanoarchaeia</taxon>
        <taxon>Nanoarchaeales</taxon>
        <taxon>Nanoarchaeaceae</taxon>
        <taxon>Nanoarchaeum</taxon>
    </lineage>
</organism>
<dbReference type="HOGENOM" id="CLU_535993_0_0_2"/>
<sequence length="508" mass="58685">MLLFKNQPKYNKMRAIFDEIKYIILILLAIAIVGYLSFSTLKSKKNIEQLTSVELVKFATPKENPTINIEYPINLQPIARLEDRYNKIKALEILFREDLPEGFYLPLAVTKDNHCIQAVYKFIYRENIKEEDKTKLKKAVITNIDNYNYYLTCYKALSEKEGFITYFLEQLKLGNTLVDCYVYNKQYYCVTPVPLEVCKHFGKPMPLRFCTSFLYAINTEVYYDTQYHIDSSDGTRVENKDIQNAFSSWIGSLGLEGRLNDYKKTIDYCSGKDCDIFTAITNYENQKRRDFFESLANSLESAIKDYFDCGSGFKTGSNSKLYNLANEINNLLGCKIIEDNIVDTIDTPVRCLSSDKRLSDVLNDFCLNKDDLKSNDNINNFKKNYNCYVKAINTLLHNIAILRDNAIHVNNFYTLKIDCIRKIKECAEKKNLDFNTLLSRVKDAIVNQKKVYCDIGNLFNNGKPLDTIEERYLHIQNSGEAIIDKSNKIETGDVCVIDLETCEARLAQ</sequence>
<gene>
    <name evidence="2" type="ordered locus">NEQ135</name>
</gene>
<name>Q74ML5_NANEQ</name>
<dbReference type="EMBL" id="AE017199">
    <property type="protein sequence ID" value="AAR38991.1"/>
    <property type="molecule type" value="Genomic_DNA"/>
</dbReference>
<keyword evidence="1" id="KW-1133">Transmembrane helix</keyword>
<dbReference type="BioCyc" id="NEQU228908:GJB6-146-MONOMER"/>
<protein>
    <submittedName>
        <fullName evidence="2">NEQ135</fullName>
    </submittedName>
</protein>
<evidence type="ECO:0000256" key="1">
    <source>
        <dbReference type="SAM" id="Phobius"/>
    </source>
</evidence>
<accession>Q74ML5</accession>
<evidence type="ECO:0000313" key="3">
    <source>
        <dbReference type="Proteomes" id="UP000000578"/>
    </source>
</evidence>
<dbReference type="KEGG" id="neq:NEQ135"/>
<dbReference type="EnsemblBacteria" id="AAR38991">
    <property type="protein sequence ID" value="AAR38991"/>
    <property type="gene ID" value="NEQ135"/>
</dbReference>
<keyword evidence="3" id="KW-1185">Reference proteome</keyword>
<dbReference type="AlphaFoldDB" id="Q74ML5"/>
<feature type="transmembrane region" description="Helical" evidence="1">
    <location>
        <begin position="20"/>
        <end position="38"/>
    </location>
</feature>
<dbReference type="Proteomes" id="UP000000578">
    <property type="component" value="Chromosome"/>
</dbReference>
<keyword evidence="1" id="KW-0812">Transmembrane</keyword>
<proteinExistence type="predicted"/>
<dbReference type="STRING" id="228908.NEQ135"/>
<reference evidence="2 3" key="1">
    <citation type="journal article" date="2003" name="Proc. Natl. Acad. Sci. U.S.A.">
        <title>The genome of Nanoarchaeum equitans: insights into early archaeal evolution and derived parasitism.</title>
        <authorList>
            <person name="Waters E."/>
            <person name="Hohn M.J."/>
            <person name="Ahel I."/>
            <person name="Graham D.E."/>
            <person name="Adams M.D."/>
            <person name="Barnstead M."/>
            <person name="Beeson K.Y."/>
            <person name="Bibbs L."/>
            <person name="Bolanos R."/>
            <person name="Keller M."/>
            <person name="Kretz K."/>
            <person name="Lin X."/>
            <person name="Mathur E."/>
            <person name="Ni J."/>
            <person name="Podar M."/>
            <person name="Richardson T."/>
            <person name="Sutton G.G."/>
            <person name="Simon M."/>
            <person name="Soll D."/>
            <person name="Stetter K.O."/>
            <person name="Short J.M."/>
            <person name="Noordewier M."/>
        </authorList>
    </citation>
    <scope>NUCLEOTIDE SEQUENCE [LARGE SCALE GENOMIC DNA]</scope>
    <source>
        <strain evidence="2 3">Kin4-M</strain>
    </source>
</reference>